<keyword evidence="1" id="KW-0812">Transmembrane</keyword>
<evidence type="ECO:0000313" key="3">
    <source>
        <dbReference type="Proteomes" id="UP000214606"/>
    </source>
</evidence>
<keyword evidence="1" id="KW-0472">Membrane</keyword>
<gene>
    <name evidence="2" type="ORF">AP3564_08695</name>
</gene>
<dbReference type="RefSeq" id="WP_094245225.1">
    <property type="nucleotide sequence ID" value="NZ_CP017703.1"/>
</dbReference>
<sequence length="90" mass="10092">MKHIYSIISFVFLVLSILPFLLLNIKYEYAPLATFSQKGLIGLSIPIFYSFISLIFALLSKRGILLIFSLIFLLLNIGLLLIGALGFKNP</sequence>
<proteinExistence type="predicted"/>
<feature type="transmembrane region" description="Helical" evidence="1">
    <location>
        <begin position="7"/>
        <end position="27"/>
    </location>
</feature>
<dbReference type="EMBL" id="CP017703">
    <property type="protein sequence ID" value="ASS90297.1"/>
    <property type="molecule type" value="Genomic_DNA"/>
</dbReference>
<protein>
    <submittedName>
        <fullName evidence="2">Uncharacterized protein</fullName>
    </submittedName>
</protein>
<dbReference type="Proteomes" id="UP000214606">
    <property type="component" value="Chromosome"/>
</dbReference>
<name>A0A223E4W1_9BACI</name>
<reference evidence="2 3" key="1">
    <citation type="submission" date="2016-10" db="EMBL/GenBank/DDBJ databases">
        <title>The whole genome sequencing and assembly of Aeribacillus pallidus KCTC3564 strain.</title>
        <authorList>
            <person name="Lee Y.-J."/>
            <person name="Park M.-K."/>
            <person name="Yi H."/>
            <person name="Bahn Y.-S."/>
            <person name="Kim J.F."/>
            <person name="Lee D.-W."/>
        </authorList>
    </citation>
    <scope>NUCLEOTIDE SEQUENCE [LARGE SCALE GENOMIC DNA]</scope>
    <source>
        <strain evidence="2 3">KCTC3564</strain>
    </source>
</reference>
<evidence type="ECO:0000256" key="1">
    <source>
        <dbReference type="SAM" id="Phobius"/>
    </source>
</evidence>
<organism evidence="2 3">
    <name type="scientific">Aeribacillus pallidus</name>
    <dbReference type="NCBI Taxonomy" id="33936"/>
    <lineage>
        <taxon>Bacteria</taxon>
        <taxon>Bacillati</taxon>
        <taxon>Bacillota</taxon>
        <taxon>Bacilli</taxon>
        <taxon>Bacillales</taxon>
        <taxon>Bacillaceae</taxon>
        <taxon>Aeribacillus</taxon>
    </lineage>
</organism>
<keyword evidence="1" id="KW-1133">Transmembrane helix</keyword>
<accession>A0A223E4W1</accession>
<dbReference type="AlphaFoldDB" id="A0A223E4W1"/>
<feature type="transmembrane region" description="Helical" evidence="1">
    <location>
        <begin position="39"/>
        <end position="59"/>
    </location>
</feature>
<feature type="transmembrane region" description="Helical" evidence="1">
    <location>
        <begin position="66"/>
        <end position="87"/>
    </location>
</feature>
<dbReference type="KEGG" id="apak:AP3564_08695"/>
<evidence type="ECO:0000313" key="2">
    <source>
        <dbReference type="EMBL" id="ASS90297.1"/>
    </source>
</evidence>